<comment type="cofactor">
    <cofactor evidence="1">
        <name>pyridoxal 5'-phosphate</name>
        <dbReference type="ChEBI" id="CHEBI:597326"/>
    </cofactor>
</comment>
<dbReference type="PANTHER" id="PTHR48078">
    <property type="entry name" value="THREONINE DEHYDRATASE, MITOCHONDRIAL-RELATED"/>
    <property type="match status" value="1"/>
</dbReference>
<evidence type="ECO:0000313" key="7">
    <source>
        <dbReference type="Proteomes" id="UP000523079"/>
    </source>
</evidence>
<comment type="caution">
    <text evidence="6">The sequence shown here is derived from an EMBL/GenBank/DDBJ whole genome shotgun (WGS) entry which is preliminary data.</text>
</comment>
<dbReference type="CDD" id="cd01563">
    <property type="entry name" value="Thr-synth_1"/>
    <property type="match status" value="1"/>
</dbReference>
<dbReference type="InterPro" id="IPR000634">
    <property type="entry name" value="Ser/Thr_deHydtase_PyrdxlP-BS"/>
</dbReference>
<dbReference type="GO" id="GO:0004795">
    <property type="term" value="F:threonine synthase activity"/>
    <property type="evidence" value="ECO:0007669"/>
    <property type="project" value="UniProtKB-EC"/>
</dbReference>
<dbReference type="SUPFAM" id="SSF53686">
    <property type="entry name" value="Tryptophan synthase beta subunit-like PLP-dependent enzymes"/>
    <property type="match status" value="1"/>
</dbReference>
<dbReference type="GO" id="GO:0006565">
    <property type="term" value="P:L-serine catabolic process"/>
    <property type="evidence" value="ECO:0007669"/>
    <property type="project" value="TreeGrafter"/>
</dbReference>
<dbReference type="GO" id="GO:0004794">
    <property type="term" value="F:threonine deaminase activity"/>
    <property type="evidence" value="ECO:0007669"/>
    <property type="project" value="TreeGrafter"/>
</dbReference>
<evidence type="ECO:0000256" key="3">
    <source>
        <dbReference type="ARBA" id="ARBA00023239"/>
    </source>
</evidence>
<evidence type="ECO:0000313" key="6">
    <source>
        <dbReference type="EMBL" id="MBA8792629.1"/>
    </source>
</evidence>
<dbReference type="Pfam" id="PF00291">
    <property type="entry name" value="PALP"/>
    <property type="match status" value="1"/>
</dbReference>
<proteinExistence type="predicted"/>
<organism evidence="6 7">
    <name type="scientific">Microlunatus kandeliicorticis</name>
    <dbReference type="NCBI Taxonomy" id="1759536"/>
    <lineage>
        <taxon>Bacteria</taxon>
        <taxon>Bacillati</taxon>
        <taxon>Actinomycetota</taxon>
        <taxon>Actinomycetes</taxon>
        <taxon>Propionibacteriales</taxon>
        <taxon>Propionibacteriaceae</taxon>
        <taxon>Microlunatus</taxon>
    </lineage>
</organism>
<keyword evidence="3 6" id="KW-0456">Lyase</keyword>
<dbReference type="EC" id="4.2.3.1" evidence="6"/>
<accession>A0A7W3P481</accession>
<dbReference type="GO" id="GO:0030170">
    <property type="term" value="F:pyridoxal phosphate binding"/>
    <property type="evidence" value="ECO:0007669"/>
    <property type="project" value="InterPro"/>
</dbReference>
<name>A0A7W3P481_9ACTN</name>
<dbReference type="EMBL" id="JACGWT010000001">
    <property type="protein sequence ID" value="MBA8792629.1"/>
    <property type="molecule type" value="Genomic_DNA"/>
</dbReference>
<dbReference type="GO" id="GO:0006567">
    <property type="term" value="P:L-threonine catabolic process"/>
    <property type="evidence" value="ECO:0007669"/>
    <property type="project" value="TreeGrafter"/>
</dbReference>
<evidence type="ECO:0000256" key="2">
    <source>
        <dbReference type="ARBA" id="ARBA00022898"/>
    </source>
</evidence>
<dbReference type="NCBIfam" id="NF006050">
    <property type="entry name" value="PRK08197.1"/>
    <property type="match status" value="1"/>
</dbReference>
<dbReference type="GO" id="GO:0009097">
    <property type="term" value="P:isoleucine biosynthetic process"/>
    <property type="evidence" value="ECO:0007669"/>
    <property type="project" value="TreeGrafter"/>
</dbReference>
<dbReference type="InterPro" id="IPR050147">
    <property type="entry name" value="Ser/Thr_Dehydratase"/>
</dbReference>
<dbReference type="PROSITE" id="PS00165">
    <property type="entry name" value="DEHYDRATASE_SER_THR"/>
    <property type="match status" value="1"/>
</dbReference>
<dbReference type="InterPro" id="IPR001926">
    <property type="entry name" value="TrpB-like_PALP"/>
</dbReference>
<sequence length="423" mass="44064">MNDFSALSHLECSRTGTRQDADVVAGLSPTGAPLLVRYDLDHVRATVDRDALAARPADLWRYHEVLPVRGPAHVTTLGEGWTPLLPAARYGAAISVPGLMIKDEGALPTASFKARGAAVGVSRARELGVGGIAMPSNGNAGAAWALYAARAGLASMIMMPVGAPDVCRREAVAAGADVVLVDGLINDAGRLVRERMAAEPERFAGWQDVSTLREPYRIEGKKTMGYEIAEQLGWRLPEVIVYPAGGGVGLIGIHKALQELVMLGWVEGPLPRLVAVQAAGCAPIVAAYEAGLDHAEPVEVTPSVAFGINVPTALGDRLMLTAVRETGGTAVAVGDADLLAEERAVTAAEGLFVCPEGGACLAAVRRLRADGWLDGSERVVVLNTGSGLIYPETVDYRLPLVDRDGRPAGEGSSASAGSASMGR</sequence>
<gene>
    <name evidence="6" type="ORF">FHX74_000223</name>
</gene>
<reference evidence="6 7" key="1">
    <citation type="submission" date="2020-07" db="EMBL/GenBank/DDBJ databases">
        <title>Sequencing the genomes of 1000 actinobacteria strains.</title>
        <authorList>
            <person name="Klenk H.-P."/>
        </authorList>
    </citation>
    <scope>NUCLEOTIDE SEQUENCE [LARGE SCALE GENOMIC DNA]</scope>
    <source>
        <strain evidence="6 7">DSM 100723</strain>
    </source>
</reference>
<dbReference type="AlphaFoldDB" id="A0A7W3P481"/>
<evidence type="ECO:0000256" key="4">
    <source>
        <dbReference type="SAM" id="MobiDB-lite"/>
    </source>
</evidence>
<protein>
    <submittedName>
        <fullName evidence="6">Threonine synthase</fullName>
        <ecNumber evidence="6">4.2.3.1</ecNumber>
    </submittedName>
</protein>
<feature type="region of interest" description="Disordered" evidence="4">
    <location>
        <begin position="401"/>
        <end position="423"/>
    </location>
</feature>
<keyword evidence="2" id="KW-0663">Pyridoxal phosphate</keyword>
<dbReference type="GO" id="GO:0003941">
    <property type="term" value="F:L-serine ammonia-lyase activity"/>
    <property type="evidence" value="ECO:0007669"/>
    <property type="project" value="TreeGrafter"/>
</dbReference>
<evidence type="ECO:0000259" key="5">
    <source>
        <dbReference type="Pfam" id="PF00291"/>
    </source>
</evidence>
<keyword evidence="7" id="KW-1185">Reference proteome</keyword>
<feature type="domain" description="Tryptophan synthase beta chain-like PALP" evidence="5">
    <location>
        <begin position="76"/>
        <end position="385"/>
    </location>
</feature>
<dbReference type="Gene3D" id="3.40.50.1100">
    <property type="match status" value="2"/>
</dbReference>
<dbReference type="PANTHER" id="PTHR48078:SF6">
    <property type="entry name" value="L-THREONINE DEHYDRATASE CATABOLIC TDCB"/>
    <property type="match status" value="1"/>
</dbReference>
<dbReference type="InterPro" id="IPR036052">
    <property type="entry name" value="TrpB-like_PALP_sf"/>
</dbReference>
<feature type="compositionally biased region" description="Low complexity" evidence="4">
    <location>
        <begin position="409"/>
        <end position="423"/>
    </location>
</feature>
<evidence type="ECO:0000256" key="1">
    <source>
        <dbReference type="ARBA" id="ARBA00001933"/>
    </source>
</evidence>
<dbReference type="RefSeq" id="WP_182558256.1">
    <property type="nucleotide sequence ID" value="NZ_JACGWT010000001.1"/>
</dbReference>
<dbReference type="Proteomes" id="UP000523079">
    <property type="component" value="Unassembled WGS sequence"/>
</dbReference>